<protein>
    <submittedName>
        <fullName evidence="2">Uncharacterized protein</fullName>
    </submittedName>
</protein>
<accession>A0A511N5S8</accession>
<dbReference type="EMBL" id="BJXB01000018">
    <property type="protein sequence ID" value="GEM48194.1"/>
    <property type="molecule type" value="Genomic_DNA"/>
</dbReference>
<keyword evidence="1" id="KW-0732">Signal</keyword>
<name>A0A511N5S8_DEIC1</name>
<dbReference type="RefSeq" id="WP_146887072.1">
    <property type="nucleotide sequence ID" value="NZ_BJXB01000018.1"/>
</dbReference>
<sequence length="505" mass="55885">MNQGILTLTAALLTVGLMGTGQAQTDKKPTTQKCGNYTVTTEPVTSAEYQQERITLKGPKGVVYSTEDWMVETKWCKDVTGDGIPEVDLLLFSGGAHCCFSHKVYSLTTPPRLLLQADTAHTDALDPRQLDGKGPFELVTADWRFAYGFGMSFAESVALPEVYSYVNGHYVVNTRAFPALISSWFSDVKKVEDSYSALAKVSELLLLGKDSQIDSTLRNAPADLRNWITGYLPDIREYLSTLGYNDYPVMAGVRPEDNTYITAVGSFTTPGSKQVLSVLQGSAKNPYVKAGQLGVVLIDKTSSGFKVTPTGLTLPRVAKDLYDEGFNLDVAVKRSNGLFDVVVRNSRSGSQKLQAYRMSKNTLVPVKNDALDTALKAIQDLHNLSEVNEKIFDKTTKRTPAQLAALMDRANLMRQQGKAWTPLLGIEPEQVGEFDWYTLQFLRDTPQEAQIYVTLDYGTIPEDAGDYGVFGKRYGMTLTLQKDQNWKITSVDMTRLKASPYDENE</sequence>
<feature type="chain" id="PRO_5022010516" evidence="1">
    <location>
        <begin position="24"/>
        <end position="505"/>
    </location>
</feature>
<proteinExistence type="predicted"/>
<dbReference type="AlphaFoldDB" id="A0A511N5S8"/>
<evidence type="ECO:0000313" key="2">
    <source>
        <dbReference type="EMBL" id="GEM48194.1"/>
    </source>
</evidence>
<comment type="caution">
    <text evidence="2">The sequence shown here is derived from an EMBL/GenBank/DDBJ whole genome shotgun (WGS) entry which is preliminary data.</text>
</comment>
<gene>
    <name evidence="2" type="ORF">DC3_38290</name>
</gene>
<evidence type="ECO:0000313" key="3">
    <source>
        <dbReference type="Proteomes" id="UP000321306"/>
    </source>
</evidence>
<keyword evidence="3" id="KW-1185">Reference proteome</keyword>
<reference evidence="2 3" key="1">
    <citation type="submission" date="2019-07" db="EMBL/GenBank/DDBJ databases">
        <title>Whole genome shotgun sequence of Deinococcus cellulosilyticus NBRC 106333.</title>
        <authorList>
            <person name="Hosoyama A."/>
            <person name="Uohara A."/>
            <person name="Ohji S."/>
            <person name="Ichikawa N."/>
        </authorList>
    </citation>
    <scope>NUCLEOTIDE SEQUENCE [LARGE SCALE GENOMIC DNA]</scope>
    <source>
        <strain evidence="2 3">NBRC 106333</strain>
    </source>
</reference>
<feature type="signal peptide" evidence="1">
    <location>
        <begin position="1"/>
        <end position="23"/>
    </location>
</feature>
<dbReference type="Proteomes" id="UP000321306">
    <property type="component" value="Unassembled WGS sequence"/>
</dbReference>
<dbReference type="OrthoDB" id="1522627at2"/>
<organism evidence="2 3">
    <name type="scientific">Deinococcus cellulosilyticus (strain DSM 18568 / NBRC 106333 / KACC 11606 / 5516J-15)</name>
    <dbReference type="NCBI Taxonomy" id="1223518"/>
    <lineage>
        <taxon>Bacteria</taxon>
        <taxon>Thermotogati</taxon>
        <taxon>Deinococcota</taxon>
        <taxon>Deinococci</taxon>
        <taxon>Deinococcales</taxon>
        <taxon>Deinococcaceae</taxon>
        <taxon>Deinococcus</taxon>
    </lineage>
</organism>
<evidence type="ECO:0000256" key="1">
    <source>
        <dbReference type="SAM" id="SignalP"/>
    </source>
</evidence>